<dbReference type="EMBL" id="CAJFCW020000002">
    <property type="protein sequence ID" value="CAG9094826.1"/>
    <property type="molecule type" value="Genomic_DNA"/>
</dbReference>
<dbReference type="SUPFAM" id="SSF52540">
    <property type="entry name" value="P-loop containing nucleoside triphosphate hydrolases"/>
    <property type="match status" value="1"/>
</dbReference>
<comment type="subcellular location">
    <subcellularLocation>
        <location evidence="1">Nucleus</location>
    </subcellularLocation>
</comment>
<dbReference type="Gene3D" id="1.10.1580.10">
    <property type="match status" value="1"/>
</dbReference>
<organism evidence="8 9">
    <name type="scientific">Bursaphelenchus okinawaensis</name>
    <dbReference type="NCBI Taxonomy" id="465554"/>
    <lineage>
        <taxon>Eukaryota</taxon>
        <taxon>Metazoa</taxon>
        <taxon>Ecdysozoa</taxon>
        <taxon>Nematoda</taxon>
        <taxon>Chromadorea</taxon>
        <taxon>Rhabditida</taxon>
        <taxon>Tylenchina</taxon>
        <taxon>Tylenchomorpha</taxon>
        <taxon>Aphelenchoidea</taxon>
        <taxon>Aphelenchoididae</taxon>
        <taxon>Bursaphelenchus</taxon>
    </lineage>
</organism>
<keyword evidence="9" id="KW-1185">Reference proteome</keyword>
<dbReference type="Gene3D" id="3.40.50.300">
    <property type="entry name" value="P-loop containing nucleotide triphosphate hydrolases"/>
    <property type="match status" value="1"/>
</dbReference>
<evidence type="ECO:0000313" key="8">
    <source>
        <dbReference type="EMBL" id="CAD5211978.1"/>
    </source>
</evidence>
<evidence type="ECO:0000256" key="1">
    <source>
        <dbReference type="ARBA" id="ARBA00004123"/>
    </source>
</evidence>
<dbReference type="InterPro" id="IPR050755">
    <property type="entry name" value="TRAFAC_YlqF/YawG_RiboMat"/>
</dbReference>
<dbReference type="GO" id="GO:0005730">
    <property type="term" value="C:nucleolus"/>
    <property type="evidence" value="ECO:0007669"/>
    <property type="project" value="TreeGrafter"/>
</dbReference>
<dbReference type="FunFam" id="1.10.1580.10:FF:000002">
    <property type="entry name" value="Guanine nucleotide-binding protein-like 3 (nucleolar)-like"/>
    <property type="match status" value="1"/>
</dbReference>
<dbReference type="Pfam" id="PF01926">
    <property type="entry name" value="MMR_HSR1"/>
    <property type="match status" value="1"/>
</dbReference>
<keyword evidence="5" id="KW-0539">Nucleus</keyword>
<dbReference type="CDD" id="cd04178">
    <property type="entry name" value="Nucleostemin_like"/>
    <property type="match status" value="1"/>
</dbReference>
<dbReference type="Proteomes" id="UP000614601">
    <property type="component" value="Unassembled WGS sequence"/>
</dbReference>
<comment type="caution">
    <text evidence="8">The sequence shown here is derived from an EMBL/GenBank/DDBJ whole genome shotgun (WGS) entry which is preliminary data.</text>
</comment>
<dbReference type="InterPro" id="IPR027417">
    <property type="entry name" value="P-loop_NTPase"/>
</dbReference>
<dbReference type="InterPro" id="IPR006073">
    <property type="entry name" value="GTP-bd"/>
</dbReference>
<dbReference type="PANTHER" id="PTHR11089">
    <property type="entry name" value="GTP-BINDING PROTEIN-RELATED"/>
    <property type="match status" value="1"/>
</dbReference>
<accession>A0A811K888</accession>
<keyword evidence="4" id="KW-0342">GTP-binding</keyword>
<protein>
    <recommendedName>
        <fullName evidence="6">Guanine nucleotide-binding protein-like 3 homolog</fullName>
    </recommendedName>
</protein>
<name>A0A811K888_9BILA</name>
<feature type="domain" description="CP-type G" evidence="7">
    <location>
        <begin position="104"/>
        <end position="282"/>
    </location>
</feature>
<proteinExistence type="predicted"/>
<dbReference type="GO" id="GO:0005525">
    <property type="term" value="F:GTP binding"/>
    <property type="evidence" value="ECO:0007669"/>
    <property type="project" value="UniProtKB-KW"/>
</dbReference>
<keyword evidence="3" id="KW-0175">Coiled coil</keyword>
<reference evidence="8" key="1">
    <citation type="submission" date="2020-09" db="EMBL/GenBank/DDBJ databases">
        <authorList>
            <person name="Kikuchi T."/>
        </authorList>
    </citation>
    <scope>NUCLEOTIDE SEQUENCE</scope>
    <source>
        <strain evidence="8">SH1</strain>
    </source>
</reference>
<dbReference type="PANTHER" id="PTHR11089:SF30">
    <property type="entry name" value="GUANINE NUCLEOTIDE-BINDING PROTEIN-LIKE 3 HOMOLOG"/>
    <property type="match status" value="1"/>
</dbReference>
<dbReference type="InterPro" id="IPR030378">
    <property type="entry name" value="G_CP_dom"/>
</dbReference>
<evidence type="ECO:0000259" key="7">
    <source>
        <dbReference type="PROSITE" id="PS51721"/>
    </source>
</evidence>
<dbReference type="OrthoDB" id="444945at2759"/>
<evidence type="ECO:0000256" key="5">
    <source>
        <dbReference type="ARBA" id="ARBA00023242"/>
    </source>
</evidence>
<keyword evidence="2" id="KW-0547">Nucleotide-binding</keyword>
<evidence type="ECO:0000256" key="2">
    <source>
        <dbReference type="ARBA" id="ARBA00022741"/>
    </source>
</evidence>
<dbReference type="AlphaFoldDB" id="A0A811K888"/>
<evidence type="ECO:0000256" key="4">
    <source>
        <dbReference type="ARBA" id="ARBA00023134"/>
    </source>
</evidence>
<dbReference type="Proteomes" id="UP000783686">
    <property type="component" value="Unassembled WGS sequence"/>
</dbReference>
<sequence length="511" mass="57315">MGMHSKKRKQKSFKTKVEKILKDRVEKKKNEHGMNNAEFLMEIDQQIGSLNAGEFGDKRKMNGSVNMAVVAKGLQSLDYIPCSMKEVSNDLLLDGGDRSTRTYAAEVKKTISAADIIIEVLDARDPFGSRSKQIEDQALNSGKRLVLLLNKIDLVPKDNVKKWLSVLRKQLPTIAFKASTQEQQNKLGRLVTSNLHTDSSKCIGADLLMKLLKNYCRNKDIKTTIRVGIVGYPNVGKSSIINSLKRQRTCQTGAVPGVTKQLQEIELDKNIRLIDSPGVVLASRNQFDATEVALKNALRVDSLKDPISPVQGVMRRCSVQVLCEHFQITPFTDHEMFLALVARKLGRLKKGGRPDVHAAAKHVLNEWNTGKLKYFTEPPNEVEVKPTVTTELLTTLSKEFDLDALEEDVKVLLDETEQMNETPMVEDTEELKVVVTAEQRKSKDKIEGFEANINIMPKSLKYEGNVRLDSAIKNAVKKNKKKLKRLGKKQDALTDMFTNLGSDQVDVKMET</sequence>
<evidence type="ECO:0000256" key="6">
    <source>
        <dbReference type="ARBA" id="ARBA00069022"/>
    </source>
</evidence>
<dbReference type="FunFam" id="3.40.50.300:FF:000493">
    <property type="entry name" value="Guanine nucleotide-binding protein-like 3-like protein"/>
    <property type="match status" value="1"/>
</dbReference>
<evidence type="ECO:0000256" key="3">
    <source>
        <dbReference type="ARBA" id="ARBA00023054"/>
    </source>
</evidence>
<dbReference type="EMBL" id="CAJFDH010000002">
    <property type="protein sequence ID" value="CAD5211978.1"/>
    <property type="molecule type" value="Genomic_DNA"/>
</dbReference>
<dbReference type="PRINTS" id="PR00326">
    <property type="entry name" value="GTP1OBG"/>
</dbReference>
<evidence type="ECO:0000313" key="9">
    <source>
        <dbReference type="Proteomes" id="UP000614601"/>
    </source>
</evidence>
<dbReference type="InterPro" id="IPR023179">
    <property type="entry name" value="GTP-bd_ortho_bundle_sf"/>
</dbReference>
<gene>
    <name evidence="8" type="ORF">BOKJ2_LOCUS3973</name>
</gene>
<dbReference type="PROSITE" id="PS51721">
    <property type="entry name" value="G_CP"/>
    <property type="match status" value="1"/>
</dbReference>